<feature type="transmembrane region" description="Helical" evidence="10">
    <location>
        <begin position="134"/>
        <end position="159"/>
    </location>
</feature>
<dbReference type="eggNOG" id="ENOG502T4NC">
    <property type="taxonomic scope" value="Eukaryota"/>
</dbReference>
<keyword evidence="6 10" id="KW-1133">Transmembrane helix</keyword>
<keyword evidence="2" id="KW-1003">Cell membrane</keyword>
<organism evidence="11 12">
    <name type="scientific">Danaus plexippus plexippus</name>
    <dbReference type="NCBI Taxonomy" id="278856"/>
    <lineage>
        <taxon>Eukaryota</taxon>
        <taxon>Metazoa</taxon>
        <taxon>Ecdysozoa</taxon>
        <taxon>Arthropoda</taxon>
        <taxon>Hexapoda</taxon>
        <taxon>Insecta</taxon>
        <taxon>Pterygota</taxon>
        <taxon>Neoptera</taxon>
        <taxon>Endopterygota</taxon>
        <taxon>Lepidoptera</taxon>
        <taxon>Glossata</taxon>
        <taxon>Ditrysia</taxon>
        <taxon>Papilionoidea</taxon>
        <taxon>Nymphalidae</taxon>
        <taxon>Danainae</taxon>
        <taxon>Danaini</taxon>
        <taxon>Danaina</taxon>
        <taxon>Danaus</taxon>
        <taxon>Danaus</taxon>
    </lineage>
</organism>
<evidence type="ECO:0000256" key="6">
    <source>
        <dbReference type="ARBA" id="ARBA00022989"/>
    </source>
</evidence>
<dbReference type="KEGG" id="dpl:KGM_208633"/>
<evidence type="ECO:0000256" key="4">
    <source>
        <dbReference type="ARBA" id="ARBA00022692"/>
    </source>
</evidence>
<dbReference type="PANTHER" id="PTHR21137:SF35">
    <property type="entry name" value="ODORANT RECEPTOR 19A-RELATED"/>
    <property type="match status" value="1"/>
</dbReference>
<dbReference type="EMBL" id="AGBW02012639">
    <property type="protein sequence ID" value="OWR44671.1"/>
    <property type="molecule type" value="Genomic_DNA"/>
</dbReference>
<reference evidence="11 12" key="1">
    <citation type="journal article" date="2011" name="Cell">
        <title>The monarch butterfly genome yields insights into long-distance migration.</title>
        <authorList>
            <person name="Zhan S."/>
            <person name="Merlin C."/>
            <person name="Boore J.L."/>
            <person name="Reppert S.M."/>
        </authorList>
    </citation>
    <scope>NUCLEOTIDE SEQUENCE [LARGE SCALE GENOMIC DNA]</scope>
    <source>
        <strain evidence="11">F-2</strain>
    </source>
</reference>
<protein>
    <recommendedName>
        <fullName evidence="10">Odorant receptor</fullName>
    </recommendedName>
</protein>
<dbReference type="AlphaFoldDB" id="A0A212ET92"/>
<evidence type="ECO:0000256" key="7">
    <source>
        <dbReference type="ARBA" id="ARBA00023136"/>
    </source>
</evidence>
<dbReference type="PANTHER" id="PTHR21137">
    <property type="entry name" value="ODORANT RECEPTOR"/>
    <property type="match status" value="1"/>
</dbReference>
<dbReference type="GO" id="GO:0005549">
    <property type="term" value="F:odorant binding"/>
    <property type="evidence" value="ECO:0007669"/>
    <property type="project" value="InterPro"/>
</dbReference>
<dbReference type="GO" id="GO:0004984">
    <property type="term" value="F:olfactory receptor activity"/>
    <property type="evidence" value="ECO:0007669"/>
    <property type="project" value="InterPro"/>
</dbReference>
<feature type="transmembrane region" description="Helical" evidence="10">
    <location>
        <begin position="186"/>
        <end position="208"/>
    </location>
</feature>
<keyword evidence="4 10" id="KW-0812">Transmembrane</keyword>
<keyword evidence="8 10" id="KW-0675">Receptor</keyword>
<dbReference type="FunCoup" id="A0A212ET92">
    <property type="interactions" value="23"/>
</dbReference>
<keyword evidence="5 10" id="KW-0552">Olfaction</keyword>
<keyword evidence="3 10" id="KW-0716">Sensory transduction</keyword>
<evidence type="ECO:0000256" key="3">
    <source>
        <dbReference type="ARBA" id="ARBA00022606"/>
    </source>
</evidence>
<dbReference type="GO" id="GO:0005886">
    <property type="term" value="C:plasma membrane"/>
    <property type="evidence" value="ECO:0007669"/>
    <property type="project" value="UniProtKB-SubCell"/>
</dbReference>
<dbReference type="Proteomes" id="UP000007151">
    <property type="component" value="Unassembled WGS sequence"/>
</dbReference>
<dbReference type="Pfam" id="PF02949">
    <property type="entry name" value="7tm_6"/>
    <property type="match status" value="1"/>
</dbReference>
<comment type="similarity">
    <text evidence="10">Belongs to the insect chemoreceptor superfamily. Heteromeric odorant receptor channel (TC 1.A.69) family.</text>
</comment>
<evidence type="ECO:0000256" key="2">
    <source>
        <dbReference type="ARBA" id="ARBA00022475"/>
    </source>
</evidence>
<feature type="transmembrane region" description="Helical" evidence="10">
    <location>
        <begin position="69"/>
        <end position="92"/>
    </location>
</feature>
<comment type="subcellular location">
    <subcellularLocation>
        <location evidence="1 10">Cell membrane</location>
        <topology evidence="1 10">Multi-pass membrane protein</topology>
    </subcellularLocation>
</comment>
<dbReference type="GO" id="GO:0007165">
    <property type="term" value="P:signal transduction"/>
    <property type="evidence" value="ECO:0007669"/>
    <property type="project" value="UniProtKB-KW"/>
</dbReference>
<evidence type="ECO:0000256" key="1">
    <source>
        <dbReference type="ARBA" id="ARBA00004651"/>
    </source>
</evidence>
<evidence type="ECO:0000256" key="10">
    <source>
        <dbReference type="RuleBase" id="RU351113"/>
    </source>
</evidence>
<evidence type="ECO:0000313" key="11">
    <source>
        <dbReference type="EMBL" id="OWR44671.1"/>
    </source>
</evidence>
<dbReference type="InterPro" id="IPR004117">
    <property type="entry name" value="7tm6_olfct_rcpt"/>
</dbReference>
<name>A0A212ET92_DANPL</name>
<evidence type="ECO:0000313" key="12">
    <source>
        <dbReference type="Proteomes" id="UP000007151"/>
    </source>
</evidence>
<evidence type="ECO:0000256" key="5">
    <source>
        <dbReference type="ARBA" id="ARBA00022725"/>
    </source>
</evidence>
<dbReference type="InParanoid" id="A0A212ET92"/>
<gene>
    <name evidence="11" type="ORF">KGM_208633</name>
</gene>
<comment type="caution">
    <text evidence="10">Lacks conserved residue(s) required for the propagation of feature annotation.</text>
</comment>
<evidence type="ECO:0000256" key="9">
    <source>
        <dbReference type="ARBA" id="ARBA00023224"/>
    </source>
</evidence>
<accession>A0A212ET92</accession>
<keyword evidence="7 10" id="KW-0472">Membrane</keyword>
<sequence length="394" mass="46103">MESEFFDFDKSFKIMTFALKFNRSHPSIKRDLKWMFHFGLMHGTYFAVFVTLVYSSISIDLKNDDFTQATANGVLCLIFTVSTYKYCIIWYYQDLLLDVIKKINMDYEEAQCFTKEEKQIVHKFINKGREVNKYWFILIVTTAFIFLAKSLGLMLYYTIIDEFKLVHLYEMHYPKFLEDKKDTLNVFILLYIIFLFYDLYGALTYIGFEPFGPVLMLHSCGQLEIVRGRILKIFQSNYTDAEIIEQLNDIAKYLQKILSFIESIKTSFKILYELTLKATAITIPITIYQIIQSLKKGELRIEFLTVIIAGVGLSTTPCYYSEMLMNAGKDLNQAIYECGWEKNFEPKSRKLIFLLLLRTSKSMAVRTIFVEVCLEALTDVYHMAYAISNLLNAK</sequence>
<evidence type="ECO:0000256" key="8">
    <source>
        <dbReference type="ARBA" id="ARBA00023170"/>
    </source>
</evidence>
<keyword evidence="9 10" id="KW-0807">Transducer</keyword>
<keyword evidence="12" id="KW-1185">Reference proteome</keyword>
<feature type="transmembrane region" description="Helical" evidence="10">
    <location>
        <begin position="34"/>
        <end position="57"/>
    </location>
</feature>
<proteinExistence type="inferred from homology"/>
<comment type="caution">
    <text evidence="11">The sequence shown here is derived from an EMBL/GenBank/DDBJ whole genome shotgun (WGS) entry which is preliminary data.</text>
</comment>